<organism evidence="1 2">
    <name type="scientific">Clostridium thailandense</name>
    <dbReference type="NCBI Taxonomy" id="2794346"/>
    <lineage>
        <taxon>Bacteria</taxon>
        <taxon>Bacillati</taxon>
        <taxon>Bacillota</taxon>
        <taxon>Clostridia</taxon>
        <taxon>Eubacteriales</taxon>
        <taxon>Clostridiaceae</taxon>
        <taxon>Clostridium</taxon>
    </lineage>
</organism>
<reference evidence="1" key="1">
    <citation type="submission" date="2020-12" db="EMBL/GenBank/DDBJ databases">
        <title>Clostridium thailandense sp. nov., a novel acetogenic bacterium isolated from peat land soil in Thailand.</title>
        <authorList>
            <person name="Chaikitkaew S."/>
            <person name="Birkeland N.K."/>
        </authorList>
    </citation>
    <scope>NUCLEOTIDE SEQUENCE</scope>
    <source>
        <strain evidence="1">PL3</strain>
    </source>
</reference>
<dbReference type="Proteomes" id="UP000694308">
    <property type="component" value="Unassembled WGS sequence"/>
</dbReference>
<protein>
    <submittedName>
        <fullName evidence="1">P27 family phage terminase small subunit</fullName>
    </submittedName>
</protein>
<evidence type="ECO:0000313" key="1">
    <source>
        <dbReference type="EMBL" id="MBV7273106.1"/>
    </source>
</evidence>
<gene>
    <name evidence="1" type="ORF">I6U48_09305</name>
</gene>
<dbReference type="Pfam" id="PF05119">
    <property type="entry name" value="Terminase_4"/>
    <property type="match status" value="1"/>
</dbReference>
<evidence type="ECO:0000313" key="2">
    <source>
        <dbReference type="Proteomes" id="UP000694308"/>
    </source>
</evidence>
<dbReference type="EMBL" id="JAEEGC010000037">
    <property type="protein sequence ID" value="MBV7273106.1"/>
    <property type="molecule type" value="Genomic_DNA"/>
</dbReference>
<proteinExistence type="predicted"/>
<keyword evidence="2" id="KW-1185">Reference proteome</keyword>
<name>A0A949TWF4_9CLOT</name>
<accession>A0A949TWF4</accession>
<dbReference type="RefSeq" id="WP_218320131.1">
    <property type="nucleotide sequence ID" value="NZ_JAEEGC010000037.1"/>
</dbReference>
<sequence>MASSKSIKESLIKQLENKGANVDHFLILIDDYANYYEREKIAQKDIKARGHIVKARSSSGIIEKENPSIKTAINCNKQKLAILKQLGLTVENTVSDEDDEL</sequence>
<dbReference type="InterPro" id="IPR006448">
    <property type="entry name" value="Phage_term_ssu_P27"/>
</dbReference>
<comment type="caution">
    <text evidence="1">The sequence shown here is derived from an EMBL/GenBank/DDBJ whole genome shotgun (WGS) entry which is preliminary data.</text>
</comment>
<dbReference type="AlphaFoldDB" id="A0A949TWF4"/>